<evidence type="ECO:0000256" key="1">
    <source>
        <dbReference type="ARBA" id="ARBA00006180"/>
    </source>
</evidence>
<feature type="region of interest" description="Disordered" evidence="3">
    <location>
        <begin position="607"/>
        <end position="628"/>
    </location>
</feature>
<feature type="compositionally biased region" description="Basic residues" evidence="3">
    <location>
        <begin position="918"/>
        <end position="927"/>
    </location>
</feature>
<proteinExistence type="inferred from homology"/>
<dbReference type="HOGENOM" id="CLU_003676_2_0_1"/>
<feature type="compositionally biased region" description="Acidic residues" evidence="3">
    <location>
        <begin position="173"/>
        <end position="190"/>
    </location>
</feature>
<dbReference type="VEuPathDB" id="FungiDB:CD36_30470"/>
<dbReference type="GO" id="GO:0019903">
    <property type="term" value="F:protein phosphatase binding"/>
    <property type="evidence" value="ECO:0007669"/>
    <property type="project" value="InterPro"/>
</dbReference>
<feature type="compositionally biased region" description="Basic and acidic residues" evidence="3">
    <location>
        <begin position="881"/>
        <end position="892"/>
    </location>
</feature>
<dbReference type="GO" id="GO:0019888">
    <property type="term" value="F:protein phosphatase regulator activity"/>
    <property type="evidence" value="ECO:0007669"/>
    <property type="project" value="TreeGrafter"/>
</dbReference>
<dbReference type="GeneID" id="8050174"/>
<feature type="region of interest" description="Disordered" evidence="3">
    <location>
        <begin position="163"/>
        <end position="192"/>
    </location>
</feature>
<dbReference type="KEGG" id="cdu:CD36_30470"/>
<accession>B9WLV0</accession>
<dbReference type="eggNOG" id="KOG2073">
    <property type="taxonomic scope" value="Eukaryota"/>
</dbReference>
<feature type="compositionally biased region" description="Polar residues" evidence="3">
    <location>
        <begin position="817"/>
        <end position="829"/>
    </location>
</feature>
<dbReference type="GO" id="GO:0005829">
    <property type="term" value="C:cytosol"/>
    <property type="evidence" value="ECO:0007669"/>
    <property type="project" value="TreeGrafter"/>
</dbReference>
<dbReference type="RefSeq" id="XP_002422061.1">
    <property type="nucleotide sequence ID" value="XM_002422016.1"/>
</dbReference>
<protein>
    <submittedName>
        <fullName evidence="5">Sit4 phosphatase-associated protein, putative</fullName>
    </submittedName>
</protein>
<dbReference type="Proteomes" id="UP000002605">
    <property type="component" value="Chromosome R"/>
</dbReference>
<organism evidence="5 6">
    <name type="scientific">Candida dubliniensis (strain CD36 / ATCC MYA-646 / CBS 7987 / NCPF 3949 / NRRL Y-17841)</name>
    <name type="common">Yeast</name>
    <dbReference type="NCBI Taxonomy" id="573826"/>
    <lineage>
        <taxon>Eukaryota</taxon>
        <taxon>Fungi</taxon>
        <taxon>Dikarya</taxon>
        <taxon>Ascomycota</taxon>
        <taxon>Saccharomycotina</taxon>
        <taxon>Pichiomycetes</taxon>
        <taxon>Debaryomycetaceae</taxon>
        <taxon>Candida/Lodderomyces clade</taxon>
        <taxon>Candida</taxon>
    </lineage>
</organism>
<dbReference type="InterPro" id="IPR007587">
    <property type="entry name" value="SAPS"/>
</dbReference>
<evidence type="ECO:0000256" key="3">
    <source>
        <dbReference type="SAM" id="MobiDB-lite"/>
    </source>
</evidence>
<evidence type="ECO:0000256" key="2">
    <source>
        <dbReference type="ARBA" id="ARBA00023306"/>
    </source>
</evidence>
<sequence length="927" mass="105125">MSFWPFTNSMNSNNALSKFLDSVQDLSSITAEDLIGDPTLSEELLNELHNIKGNYNSRNGAANFSFSQPQTINDATVSNSDSASFTSSTNDINTANTKDSRGRKLLEVLIQPHILSGLIDYVEKSVEFFYEQSIKENEKVLDLLNENPPETDIQEEEELKKIRQKNGIKSNDDNDDDDDDVDDNEEEETEDSKFRRCVQVAADILSVDLWIISNRITETESLINKLWRIIDLNNLSESSPSVSYLVHILDQLMDANSIELLNFFRRQKNLVDTFLLKIEVPILMDFFFRLIQTDKPDSPTGIIDTIASQNIISKLIEILKPESSQFASQKCIPNHQLFFKQTAATDFLKALVNISSNAALASVMETNIGPNQLTRELVSPAVINTMIDDIMLVKINDENGKTQTNKHGINNVVSIIIELIRKNNSDYDLNCGTYSSMLQNGDGGPIEVNSYVMYQWLKDFEQNPPGPRDPIYLGEMLDLFSSNLDRIAALIQMEPIPPPHVTSNILGFTRFKLSELIAELLHCSNMILLNSRKIKKIIQVRDQIRSQQEKRLQKALQEQISFSDSPNIHQVTTGLDDVSLDDIHFTSHSNDEVHNYGKLLDSLDQEEDSEDDEPSISPENPFVCSERDESMRQDPCVGDYFKIKLLDSGILYDIISMFTKFPWNNFFHNVVFDLIQQIFNGKLNSYNSFLIVELFKENQCNLTDIVVNSYKEDLNPRPGYMGHLILISEEIVKFTSLYKPDLISPVIVSAVQSEKWTWFISEVLLKTREIYNVVLGAEDSDGNNDYGFDTSSVGYLDMDQPKKIILGDASNHDEFINDNSGQNNGSVQESEQEHTSNDLNDLGDDYDMNQYFVPDINVSKMSPSGDLTKHSIEDDCDDDLDEHHDDSSDKYLENLSDSSSDGDEDEDEDEDIGETNKLKRVPTHNDD</sequence>
<reference evidence="5 6" key="1">
    <citation type="journal article" date="2009" name="Genome Res.">
        <title>Comparative genomics of the fungal pathogens Candida dubliniensis and Candida albicans.</title>
        <authorList>
            <person name="Jackson A.P."/>
            <person name="Gamble J.A."/>
            <person name="Yeomans T."/>
            <person name="Moran G.P."/>
            <person name="Saunders D."/>
            <person name="Harris D."/>
            <person name="Aslett M."/>
            <person name="Barrell J.F."/>
            <person name="Butler G."/>
            <person name="Citiulo F."/>
            <person name="Coleman D.C."/>
            <person name="de Groot P.W.J."/>
            <person name="Goodwin T.J."/>
            <person name="Quail M.A."/>
            <person name="McQuillan J."/>
            <person name="Munro C.A."/>
            <person name="Pain A."/>
            <person name="Poulter R.T."/>
            <person name="Rajandream M.A."/>
            <person name="Renauld H."/>
            <person name="Spiering M.J."/>
            <person name="Tivey A."/>
            <person name="Gow N.A.R."/>
            <person name="Barrell B."/>
            <person name="Sullivan D.J."/>
            <person name="Berriman M."/>
        </authorList>
    </citation>
    <scope>NUCLEOTIDE SEQUENCE [LARGE SCALE GENOMIC DNA]</scope>
    <source>
        <strain evidence="6">CD36 / ATCC MYA-646 / CBS 7987 / NCPF 3949 / NRRL Y-17841</strain>
    </source>
</reference>
<comment type="similarity">
    <text evidence="1">Belongs to the SAPS family.</text>
</comment>
<feature type="compositionally biased region" description="Acidic residues" evidence="3">
    <location>
        <begin position="900"/>
        <end position="913"/>
    </location>
</feature>
<name>B9WLV0_CANDC</name>
<dbReference type="EMBL" id="FM992695">
    <property type="protein sequence ID" value="CAX40062.1"/>
    <property type="molecule type" value="Genomic_DNA"/>
</dbReference>
<evidence type="ECO:0000313" key="5">
    <source>
        <dbReference type="EMBL" id="CAX40062.1"/>
    </source>
</evidence>
<dbReference type="PANTHER" id="PTHR12634:SF8">
    <property type="entry name" value="FIERY MOUNTAIN, ISOFORM D"/>
    <property type="match status" value="1"/>
</dbReference>
<evidence type="ECO:0000313" key="4">
    <source>
        <dbReference type="CGD" id="CAL0000163740"/>
    </source>
</evidence>
<evidence type="ECO:0000313" key="6">
    <source>
        <dbReference type="Proteomes" id="UP000002605"/>
    </source>
</evidence>
<dbReference type="OrthoDB" id="295029at2759"/>
<dbReference type="AlphaFoldDB" id="B9WLV0"/>
<dbReference type="Pfam" id="PF04499">
    <property type="entry name" value="SAPS"/>
    <property type="match status" value="1"/>
</dbReference>
<gene>
    <name evidence="4" type="ordered locus">Cd36_30470</name>
    <name evidence="5" type="ORF">CD36_30470</name>
</gene>
<keyword evidence="2" id="KW-0131">Cell cycle</keyword>
<dbReference type="GO" id="GO:0005634">
    <property type="term" value="C:nucleus"/>
    <property type="evidence" value="ECO:0007669"/>
    <property type="project" value="TreeGrafter"/>
</dbReference>
<dbReference type="PANTHER" id="PTHR12634">
    <property type="entry name" value="SIT4 YEAST -ASSOCIATING PROTEIN-RELATED"/>
    <property type="match status" value="1"/>
</dbReference>
<keyword evidence="6" id="KW-1185">Reference proteome</keyword>
<feature type="region of interest" description="Disordered" evidence="3">
    <location>
        <begin position="813"/>
        <end position="927"/>
    </location>
</feature>
<dbReference type="CGD" id="CAL0000163740">
    <property type="gene designation" value="Cd36_30470"/>
</dbReference>